<gene>
    <name evidence="5" type="ORF">B4N89_20385</name>
</gene>
<evidence type="ECO:0000313" key="6">
    <source>
        <dbReference type="Proteomes" id="UP000190037"/>
    </source>
</evidence>
<dbReference type="InterPro" id="IPR009057">
    <property type="entry name" value="Homeodomain-like_sf"/>
</dbReference>
<dbReference type="SUPFAM" id="SSF46689">
    <property type="entry name" value="Homeodomain-like"/>
    <property type="match status" value="2"/>
</dbReference>
<keyword evidence="6" id="KW-1185">Reference proteome</keyword>
<dbReference type="PANTHER" id="PTHR43130">
    <property type="entry name" value="ARAC-FAMILY TRANSCRIPTIONAL REGULATOR"/>
    <property type="match status" value="1"/>
</dbReference>
<evidence type="ECO:0000259" key="4">
    <source>
        <dbReference type="PROSITE" id="PS01124"/>
    </source>
</evidence>
<dbReference type="InterPro" id="IPR029062">
    <property type="entry name" value="Class_I_gatase-like"/>
</dbReference>
<dbReference type="PROSITE" id="PS01124">
    <property type="entry name" value="HTH_ARAC_FAMILY_2"/>
    <property type="match status" value="1"/>
</dbReference>
<proteinExistence type="predicted"/>
<keyword evidence="2" id="KW-0238">DNA-binding</keyword>
<dbReference type="PANTHER" id="PTHR43130:SF3">
    <property type="entry name" value="HTH-TYPE TRANSCRIPTIONAL REGULATOR RV1931C"/>
    <property type="match status" value="1"/>
</dbReference>
<accession>A0A1T3P1M0</accession>
<dbReference type="RefSeq" id="WP_078977277.1">
    <property type="nucleotide sequence ID" value="NZ_MWQN01000001.1"/>
</dbReference>
<dbReference type="CDD" id="cd03137">
    <property type="entry name" value="GATase1_AraC_1"/>
    <property type="match status" value="1"/>
</dbReference>
<dbReference type="GO" id="GO:0003700">
    <property type="term" value="F:DNA-binding transcription factor activity"/>
    <property type="evidence" value="ECO:0007669"/>
    <property type="project" value="InterPro"/>
</dbReference>
<dbReference type="AlphaFoldDB" id="A0A1T3P1M0"/>
<dbReference type="OrthoDB" id="3992151at2"/>
<evidence type="ECO:0000256" key="1">
    <source>
        <dbReference type="ARBA" id="ARBA00023015"/>
    </source>
</evidence>
<dbReference type="EMBL" id="MWQN01000001">
    <property type="protein sequence ID" value="OPC82978.1"/>
    <property type="molecule type" value="Genomic_DNA"/>
</dbReference>
<organism evidence="5 6">
    <name type="scientific">Embleya scabrispora</name>
    <dbReference type="NCBI Taxonomy" id="159449"/>
    <lineage>
        <taxon>Bacteria</taxon>
        <taxon>Bacillati</taxon>
        <taxon>Actinomycetota</taxon>
        <taxon>Actinomycetes</taxon>
        <taxon>Kitasatosporales</taxon>
        <taxon>Streptomycetaceae</taxon>
        <taxon>Embleya</taxon>
    </lineage>
</organism>
<dbReference type="Proteomes" id="UP000190037">
    <property type="component" value="Unassembled WGS sequence"/>
</dbReference>
<dbReference type="Gene3D" id="1.10.10.60">
    <property type="entry name" value="Homeodomain-like"/>
    <property type="match status" value="1"/>
</dbReference>
<dbReference type="InterPro" id="IPR018060">
    <property type="entry name" value="HTH_AraC"/>
</dbReference>
<name>A0A1T3P1M0_9ACTN</name>
<keyword evidence="1" id="KW-0805">Transcription regulation</keyword>
<dbReference type="eggNOG" id="COG4977">
    <property type="taxonomic scope" value="Bacteria"/>
</dbReference>
<dbReference type="STRING" id="159449.B4N89_20385"/>
<dbReference type="InterPro" id="IPR002818">
    <property type="entry name" value="DJ-1/PfpI"/>
</dbReference>
<dbReference type="Pfam" id="PF12833">
    <property type="entry name" value="HTH_18"/>
    <property type="match status" value="1"/>
</dbReference>
<dbReference type="SMART" id="SM00342">
    <property type="entry name" value="HTH_ARAC"/>
    <property type="match status" value="1"/>
</dbReference>
<evidence type="ECO:0000256" key="2">
    <source>
        <dbReference type="ARBA" id="ARBA00023125"/>
    </source>
</evidence>
<evidence type="ECO:0000313" key="5">
    <source>
        <dbReference type="EMBL" id="OPC82978.1"/>
    </source>
</evidence>
<dbReference type="Gene3D" id="3.40.50.880">
    <property type="match status" value="1"/>
</dbReference>
<dbReference type="PROSITE" id="PS00041">
    <property type="entry name" value="HTH_ARAC_FAMILY_1"/>
    <property type="match status" value="1"/>
</dbReference>
<dbReference type="Pfam" id="PF01965">
    <property type="entry name" value="DJ-1_PfpI"/>
    <property type="match status" value="1"/>
</dbReference>
<dbReference type="InterPro" id="IPR018062">
    <property type="entry name" value="HTH_AraC-typ_CS"/>
</dbReference>
<protein>
    <submittedName>
        <fullName evidence="5">AraC family transcriptional regulator</fullName>
    </submittedName>
</protein>
<dbReference type="SUPFAM" id="SSF52317">
    <property type="entry name" value="Class I glutamine amidotransferase-like"/>
    <property type="match status" value="1"/>
</dbReference>
<feature type="domain" description="HTH araC/xylS-type" evidence="4">
    <location>
        <begin position="215"/>
        <end position="312"/>
    </location>
</feature>
<dbReference type="GO" id="GO:0043565">
    <property type="term" value="F:sequence-specific DNA binding"/>
    <property type="evidence" value="ECO:0007669"/>
    <property type="project" value="InterPro"/>
</dbReference>
<sequence length="318" mass="33279">MRRRNVAVLGYDGVRLMDVTAPLEVFGTAERMGGAYTVTLCSPTGEPVTTSAGTRLMVDAAAAQIDAAHTLVVPGSVEFPQYAPPLALLDAVAALAEVSERIASVCTGAFVLARAGLLDGRRAVTHWRHAALLARYHPAITVEPDAIFVRDGSVYTSAGVTAGIDLALALVEADEGADLAREVARDLVVFLRRPGGQSQFSVPSRTPPGADDPLRPVLDAVAADPAADHSLPALARLGGFSPRHLTRLFHERVGSTPAVYVEAVRIEAAQALLAAGATVTAAAARSGLGSDESLRRAFLRRLGVTPSAYRARFRSTTG</sequence>
<dbReference type="InterPro" id="IPR052158">
    <property type="entry name" value="INH-QAR"/>
</dbReference>
<evidence type="ECO:0000256" key="3">
    <source>
        <dbReference type="ARBA" id="ARBA00023163"/>
    </source>
</evidence>
<reference evidence="5 6" key="1">
    <citation type="submission" date="2017-03" db="EMBL/GenBank/DDBJ databases">
        <title>Draft genome sequence of Streptomyces scabrisporus NF3, endophyte isolated from Amphipterygium adstringens.</title>
        <authorList>
            <person name="Vazquez M."/>
            <person name="Ceapa C.D."/>
            <person name="Rodriguez Luna D."/>
            <person name="Sanchez Esquivel S."/>
        </authorList>
    </citation>
    <scope>NUCLEOTIDE SEQUENCE [LARGE SCALE GENOMIC DNA]</scope>
    <source>
        <strain evidence="5 6">NF3</strain>
    </source>
</reference>
<comment type="caution">
    <text evidence="5">The sequence shown here is derived from an EMBL/GenBank/DDBJ whole genome shotgun (WGS) entry which is preliminary data.</text>
</comment>
<keyword evidence="3" id="KW-0804">Transcription</keyword>